<keyword evidence="3" id="KW-1185">Reference proteome</keyword>
<feature type="domain" description="HD-GYP" evidence="1">
    <location>
        <begin position="345"/>
        <end position="537"/>
    </location>
</feature>
<accession>A0A221T0P9</accession>
<dbReference type="InterPro" id="IPR003607">
    <property type="entry name" value="HD/PDEase_dom"/>
</dbReference>
<dbReference type="Pfam" id="PF13487">
    <property type="entry name" value="HD_5"/>
    <property type="match status" value="1"/>
</dbReference>
<proteinExistence type="predicted"/>
<dbReference type="SUPFAM" id="SSF109604">
    <property type="entry name" value="HD-domain/PDEase-like"/>
    <property type="match status" value="1"/>
</dbReference>
<name>A0A221T0P9_9DEIO</name>
<dbReference type="PANTHER" id="PTHR45228:SF8">
    <property type="entry name" value="TWO-COMPONENT RESPONSE REGULATOR-RELATED"/>
    <property type="match status" value="1"/>
</dbReference>
<evidence type="ECO:0000313" key="2">
    <source>
        <dbReference type="EMBL" id="ASN82478.1"/>
    </source>
</evidence>
<dbReference type="CDD" id="cd00077">
    <property type="entry name" value="HDc"/>
    <property type="match status" value="1"/>
</dbReference>
<dbReference type="RefSeq" id="WP_051308107.1">
    <property type="nucleotide sequence ID" value="NZ_CP021082.1"/>
</dbReference>
<dbReference type="SMART" id="SM00471">
    <property type="entry name" value="HDc"/>
    <property type="match status" value="1"/>
</dbReference>
<dbReference type="Proteomes" id="UP000259030">
    <property type="component" value="Plasmid pDFI1"/>
</dbReference>
<sequence length="537" mass="59050">MTFQEHHRLQQLRQFARSGLGNTPARDFLLLTAPSALQDLDDRSVQRLLVLRLTLQRQHFAFAEALETIGALEEQADLAVDDAFMFACESVRVFLGLNRDGDAIASLLHAAALHPDVSGELQDYLLVTQSVLCSFLGDHEQRLQVSLRVQRTPPPGHPYHLNLNPGLVQGNVTWARVVTGDLEAALPGALTALADIRTRFPGGGTHAQFEVNTLHLRAMLGQTPDPAEFTQVRDLLRAQGNTGLSSSLLTAEALAAGNAGRTEEAHALFGQVLDLLRAQEQASRVPLLLYDQALAFYRARGNPEELVPVLEGRMRVVEAMQRQSHGMFLELERQAFELNRIRGDLVLSQADLITRLSAIGERRDDATGQHLRRVATLVLHLARALDLPDADLIAEAARLHDLGKVSLPDSILLKAGPLTPGEREVMQQHTTHGAELLAGGTSRVLMLAQSIALHHHERWDGTGYPHQLRGEAIPLPARLVAVADVFDALLSERPYKRAWPLTEALGEMRRLSGTHFEPRIVQALERVLDTVPQAADA</sequence>
<dbReference type="Gene3D" id="1.10.3210.10">
    <property type="entry name" value="Hypothetical protein af1432"/>
    <property type="match status" value="1"/>
</dbReference>
<dbReference type="PROSITE" id="PS51832">
    <property type="entry name" value="HD_GYP"/>
    <property type="match status" value="1"/>
</dbReference>
<evidence type="ECO:0000259" key="1">
    <source>
        <dbReference type="PROSITE" id="PS51832"/>
    </source>
</evidence>
<protein>
    <recommendedName>
        <fullName evidence="1">HD-GYP domain-containing protein</fullName>
    </recommendedName>
</protein>
<dbReference type="InterPro" id="IPR052020">
    <property type="entry name" value="Cyclic_di-GMP/3'3'-cGAMP_PDE"/>
</dbReference>
<reference evidence="2 3" key="1">
    <citation type="submission" date="2017-05" db="EMBL/GenBank/DDBJ databases">
        <title>The complete genome sequence of Deinococcus ficus isolated from the rhizosphere of the Ficus religiosa L. in Taiwan.</title>
        <authorList>
            <person name="Wu K.-M."/>
            <person name="Liao T.-L."/>
            <person name="Liu Y.-M."/>
            <person name="Young C.-C."/>
            <person name="Tsai S.-F."/>
        </authorList>
    </citation>
    <scope>NUCLEOTIDE SEQUENCE [LARGE SCALE GENOMIC DNA]</scope>
    <source>
        <strain evidence="2 3">CC-FR2-10</strain>
        <plasmid evidence="3">pdfi1</plasmid>
    </source>
</reference>
<dbReference type="STRING" id="317577.GCA_000419625_03209"/>
<organism evidence="2 3">
    <name type="scientific">Deinococcus ficus</name>
    <dbReference type="NCBI Taxonomy" id="317577"/>
    <lineage>
        <taxon>Bacteria</taxon>
        <taxon>Thermotogati</taxon>
        <taxon>Deinococcota</taxon>
        <taxon>Deinococci</taxon>
        <taxon>Deinococcales</taxon>
        <taxon>Deinococcaceae</taxon>
        <taxon>Deinococcus</taxon>
    </lineage>
</organism>
<gene>
    <name evidence="2" type="ORF">DFI_14950</name>
</gene>
<dbReference type="AlphaFoldDB" id="A0A221T0P9"/>
<dbReference type="EMBL" id="CP021082">
    <property type="protein sequence ID" value="ASN82478.1"/>
    <property type="molecule type" value="Genomic_DNA"/>
</dbReference>
<keyword evidence="2" id="KW-0614">Plasmid</keyword>
<geneLocation type="plasmid" evidence="3">
    <name>pdfi1</name>
</geneLocation>
<dbReference type="PANTHER" id="PTHR45228">
    <property type="entry name" value="CYCLIC DI-GMP PHOSPHODIESTERASE TM_0186-RELATED"/>
    <property type="match status" value="1"/>
</dbReference>
<dbReference type="KEGG" id="dfc:DFI_14950"/>
<dbReference type="InterPro" id="IPR037522">
    <property type="entry name" value="HD_GYP_dom"/>
</dbReference>
<evidence type="ECO:0000313" key="3">
    <source>
        <dbReference type="Proteomes" id="UP000259030"/>
    </source>
</evidence>